<evidence type="ECO:0000256" key="1">
    <source>
        <dbReference type="ARBA" id="ARBA00005562"/>
    </source>
</evidence>
<dbReference type="STRING" id="225164.V4A162"/>
<dbReference type="AlphaFoldDB" id="V4A162"/>
<dbReference type="KEGG" id="lgi:LOTGIDRAFT_104152"/>
<dbReference type="GO" id="GO:0030154">
    <property type="term" value="P:cell differentiation"/>
    <property type="evidence" value="ECO:0007669"/>
    <property type="project" value="TreeGrafter"/>
</dbReference>
<dbReference type="GeneID" id="20229827"/>
<dbReference type="PRINTS" id="PR00454">
    <property type="entry name" value="ETSDOMAIN"/>
</dbReference>
<dbReference type="InterPro" id="IPR036388">
    <property type="entry name" value="WH-like_DNA-bd_sf"/>
</dbReference>
<dbReference type="PROSITE" id="PS50061">
    <property type="entry name" value="ETS_DOMAIN_3"/>
    <property type="match status" value="1"/>
</dbReference>
<dbReference type="GO" id="GO:0043565">
    <property type="term" value="F:sequence-specific DNA binding"/>
    <property type="evidence" value="ECO:0007669"/>
    <property type="project" value="InterPro"/>
</dbReference>
<dbReference type="SUPFAM" id="SSF46785">
    <property type="entry name" value="Winged helix' DNA-binding domain"/>
    <property type="match status" value="1"/>
</dbReference>
<proteinExistence type="inferred from homology"/>
<dbReference type="InterPro" id="IPR000418">
    <property type="entry name" value="Ets_dom"/>
</dbReference>
<dbReference type="SMART" id="SM00413">
    <property type="entry name" value="ETS"/>
    <property type="match status" value="1"/>
</dbReference>
<comment type="subcellular location">
    <subcellularLocation>
        <location evidence="3">Nucleus</location>
    </subcellularLocation>
</comment>
<keyword evidence="2 3" id="KW-0238">DNA-binding</keyword>
<dbReference type="GO" id="GO:0005634">
    <property type="term" value="C:nucleus"/>
    <property type="evidence" value="ECO:0007669"/>
    <property type="project" value="UniProtKB-SubCell"/>
</dbReference>
<dbReference type="CTD" id="20229827"/>
<evidence type="ECO:0000313" key="5">
    <source>
        <dbReference type="EMBL" id="ESO97558.1"/>
    </source>
</evidence>
<dbReference type="Gene3D" id="1.10.10.10">
    <property type="entry name" value="Winged helix-like DNA-binding domain superfamily/Winged helix DNA-binding domain"/>
    <property type="match status" value="1"/>
</dbReference>
<evidence type="ECO:0000256" key="3">
    <source>
        <dbReference type="RuleBase" id="RU004019"/>
    </source>
</evidence>
<dbReference type="HOGENOM" id="CLU_099695_1_1_1"/>
<organism evidence="5 6">
    <name type="scientific">Lottia gigantea</name>
    <name type="common">Giant owl limpet</name>
    <dbReference type="NCBI Taxonomy" id="225164"/>
    <lineage>
        <taxon>Eukaryota</taxon>
        <taxon>Metazoa</taxon>
        <taxon>Spiralia</taxon>
        <taxon>Lophotrochozoa</taxon>
        <taxon>Mollusca</taxon>
        <taxon>Gastropoda</taxon>
        <taxon>Patellogastropoda</taxon>
        <taxon>Lottioidea</taxon>
        <taxon>Lottiidae</taxon>
        <taxon>Lottia</taxon>
    </lineage>
</organism>
<comment type="similarity">
    <text evidence="1 3">Belongs to the ETS family.</text>
</comment>
<dbReference type="Proteomes" id="UP000030746">
    <property type="component" value="Unassembled WGS sequence"/>
</dbReference>
<name>V4A162_LOTGI</name>
<dbReference type="RefSeq" id="XP_009051420.1">
    <property type="nucleotide sequence ID" value="XM_009053172.1"/>
</dbReference>
<evidence type="ECO:0000259" key="4">
    <source>
        <dbReference type="PROSITE" id="PS50061"/>
    </source>
</evidence>
<evidence type="ECO:0000313" key="6">
    <source>
        <dbReference type="Proteomes" id="UP000030746"/>
    </source>
</evidence>
<dbReference type="EMBL" id="KB201304">
    <property type="protein sequence ID" value="ESO97558.1"/>
    <property type="molecule type" value="Genomic_DNA"/>
</dbReference>
<feature type="domain" description="ETS" evidence="4">
    <location>
        <begin position="2"/>
        <end position="81"/>
    </location>
</feature>
<accession>V4A162</accession>
<dbReference type="GO" id="GO:0000981">
    <property type="term" value="F:DNA-binding transcription factor activity, RNA polymerase II-specific"/>
    <property type="evidence" value="ECO:0007669"/>
    <property type="project" value="TreeGrafter"/>
</dbReference>
<dbReference type="InterPro" id="IPR036390">
    <property type="entry name" value="WH_DNA-bd_sf"/>
</dbReference>
<dbReference type="OrthoDB" id="10067219at2759"/>
<dbReference type="Pfam" id="PF00178">
    <property type="entry name" value="Ets"/>
    <property type="match status" value="1"/>
</dbReference>
<dbReference type="OMA" id="VVNYPVW"/>
<sequence length="81" mass="9931">CRLLWEFIHQLLVDSKYKHLVCWENTNELVFRIVNPTGLAELWGHQKNRTNMTYEKLSRALRYYYKMNIIRKVPGKRLTYK</sequence>
<keyword evidence="3" id="KW-0539">Nucleus</keyword>
<dbReference type="PROSITE" id="PS00346">
    <property type="entry name" value="ETS_DOMAIN_2"/>
    <property type="match status" value="1"/>
</dbReference>
<feature type="non-terminal residue" evidence="5">
    <location>
        <position position="1"/>
    </location>
</feature>
<evidence type="ECO:0000256" key="2">
    <source>
        <dbReference type="ARBA" id="ARBA00023125"/>
    </source>
</evidence>
<dbReference type="PANTHER" id="PTHR11849">
    <property type="entry name" value="ETS"/>
    <property type="match status" value="1"/>
</dbReference>
<gene>
    <name evidence="5" type="ORF">LOTGIDRAFT_104152</name>
</gene>
<reference evidence="5 6" key="1">
    <citation type="journal article" date="2013" name="Nature">
        <title>Insights into bilaterian evolution from three spiralian genomes.</title>
        <authorList>
            <person name="Simakov O."/>
            <person name="Marletaz F."/>
            <person name="Cho S.J."/>
            <person name="Edsinger-Gonzales E."/>
            <person name="Havlak P."/>
            <person name="Hellsten U."/>
            <person name="Kuo D.H."/>
            <person name="Larsson T."/>
            <person name="Lv J."/>
            <person name="Arendt D."/>
            <person name="Savage R."/>
            <person name="Osoegawa K."/>
            <person name="de Jong P."/>
            <person name="Grimwood J."/>
            <person name="Chapman J.A."/>
            <person name="Shapiro H."/>
            <person name="Aerts A."/>
            <person name="Otillar R.P."/>
            <person name="Terry A.Y."/>
            <person name="Boore J.L."/>
            <person name="Grigoriev I.V."/>
            <person name="Lindberg D.R."/>
            <person name="Seaver E.C."/>
            <person name="Weisblat D.A."/>
            <person name="Putnam N.H."/>
            <person name="Rokhsar D.S."/>
        </authorList>
    </citation>
    <scope>NUCLEOTIDE SEQUENCE [LARGE SCALE GENOMIC DNA]</scope>
</reference>
<dbReference type="InterPro" id="IPR046328">
    <property type="entry name" value="ETS_fam"/>
</dbReference>
<dbReference type="PANTHER" id="PTHR11849:SF201">
    <property type="entry name" value="ETS DNA-BINDING PROTEIN POKKURI"/>
    <property type="match status" value="1"/>
</dbReference>
<protein>
    <recommendedName>
        <fullName evidence="4">ETS domain-containing protein</fullName>
    </recommendedName>
</protein>
<keyword evidence="6" id="KW-1185">Reference proteome</keyword>